<feature type="chain" id="PRO_5045689395" description="Lipoprotein" evidence="1">
    <location>
        <begin position="20"/>
        <end position="252"/>
    </location>
</feature>
<keyword evidence="3" id="KW-1185">Reference proteome</keyword>
<keyword evidence="1" id="KW-0732">Signal</keyword>
<evidence type="ECO:0000313" key="2">
    <source>
        <dbReference type="EMBL" id="MET3731656.1"/>
    </source>
</evidence>
<dbReference type="Proteomes" id="UP001549146">
    <property type="component" value="Unassembled WGS sequence"/>
</dbReference>
<protein>
    <recommendedName>
        <fullName evidence="4">Lipoprotein</fullName>
    </recommendedName>
</protein>
<dbReference type="EMBL" id="JBEPMO010000005">
    <property type="protein sequence ID" value="MET3731656.1"/>
    <property type="molecule type" value="Genomic_DNA"/>
</dbReference>
<evidence type="ECO:0008006" key="4">
    <source>
        <dbReference type="Google" id="ProtNLM"/>
    </source>
</evidence>
<name>A0ABV2LTA7_9FLAO</name>
<sequence length="252" mass="29440">MIRILSFTLLIILSSCATKYVKFEQPKNEIHPTPKLLNYIKNTPNPKVVIRTKDVKTKIITGNYSNYSNGYSDSNILGTFDSRNTHGSSQFIEKEINYDNLYDVIERELMKNQFIVRDRQLYNQALINNDYVSKGDTDLIIEISKLNLNVIYETNKYYTDKNKDGRLPYLYKRYGAEIEFKVLMIEENELVGSYTYKYAPCNSKYPCVIDEAFSKNWHKARTGKTGYEKVRENELEVFLEVATQQLVHSLIN</sequence>
<proteinExistence type="predicted"/>
<accession>A0ABV2LTA7</accession>
<feature type="signal peptide" evidence="1">
    <location>
        <begin position="1"/>
        <end position="19"/>
    </location>
</feature>
<comment type="caution">
    <text evidence="2">The sequence shown here is derived from an EMBL/GenBank/DDBJ whole genome shotgun (WGS) entry which is preliminary data.</text>
</comment>
<evidence type="ECO:0000313" key="3">
    <source>
        <dbReference type="Proteomes" id="UP001549146"/>
    </source>
</evidence>
<reference evidence="2 3" key="1">
    <citation type="submission" date="2024-06" db="EMBL/GenBank/DDBJ databases">
        <title>Genomic Encyclopedia of Type Strains, Phase IV (KMG-IV): sequencing the most valuable type-strain genomes for metagenomic binning, comparative biology and taxonomic classification.</title>
        <authorList>
            <person name="Goeker M."/>
        </authorList>
    </citation>
    <scope>NUCLEOTIDE SEQUENCE [LARGE SCALE GENOMIC DNA]</scope>
    <source>
        <strain evidence="2 3">DSM 29388</strain>
    </source>
</reference>
<gene>
    <name evidence="2" type="ORF">ABID46_001230</name>
</gene>
<organism evidence="2 3">
    <name type="scientific">Moheibacter stercoris</name>
    <dbReference type="NCBI Taxonomy" id="1628251"/>
    <lineage>
        <taxon>Bacteria</taxon>
        <taxon>Pseudomonadati</taxon>
        <taxon>Bacteroidota</taxon>
        <taxon>Flavobacteriia</taxon>
        <taxon>Flavobacteriales</taxon>
        <taxon>Weeksellaceae</taxon>
        <taxon>Moheibacter</taxon>
    </lineage>
</organism>
<dbReference type="RefSeq" id="WP_354508128.1">
    <property type="nucleotide sequence ID" value="NZ_JBEPMO010000005.1"/>
</dbReference>
<evidence type="ECO:0000256" key="1">
    <source>
        <dbReference type="SAM" id="SignalP"/>
    </source>
</evidence>
<dbReference type="PROSITE" id="PS51257">
    <property type="entry name" value="PROKAR_LIPOPROTEIN"/>
    <property type="match status" value="1"/>
</dbReference>